<evidence type="ECO:0000313" key="10">
    <source>
        <dbReference type="Proteomes" id="UP000828390"/>
    </source>
</evidence>
<dbReference type="EMBL" id="JAIWYP010000001">
    <property type="protein sequence ID" value="KAH3880179.1"/>
    <property type="molecule type" value="Genomic_DNA"/>
</dbReference>
<comment type="caution">
    <text evidence="9">The sequence shown here is derived from an EMBL/GenBank/DDBJ whole genome shotgun (WGS) entry which is preliminary data.</text>
</comment>
<proteinExistence type="inferred from homology"/>
<dbReference type="Gene3D" id="4.10.280.10">
    <property type="entry name" value="Helix-loop-helix DNA-binding domain"/>
    <property type="match status" value="1"/>
</dbReference>
<sequence length="468" mass="53453">MEFSCKRLRKSWLDLITLNYNEISYDSPKNTEIKNASATTRTGLKLQLMRAQEQEKEKKERQYSQSLKQSYTPTSLIDVPPQNTPTQASEIPPQILKVRTKLENPTRYYVMQKQKDQIQSYLSESHDERVGAVHSMPNYRMATSELHTLMPVGHSGSAPLMEPESPLSVGMSSTATSISEVESFLNDIQDIQDLESVDLNQDDDLKFITPSLMQMSSSTIPASDFVFTPISEPVKTAQSAPTVLPGQRIMTPTSFLTEDDARMWAKERQKKDNHNMIERRRRFNINDRIKELGMLLPKSMDPNVVYNFSDLRQNKGSILKASVDYIKKLRKDQERMRLLEEKQRQTESQNRKMMLRIQQLELLMKAQGFNTGYHEESNTLATLVQPNIVTSVQNNAPQQYSVKSELEREQQSCAQAIHDALNSDFSDIHTTLNLDDLMEDHTSGLCADPMLSSHPSPCMDEDSMDYGI</sequence>
<dbReference type="GO" id="GO:0000981">
    <property type="term" value="F:DNA-binding transcription factor activity, RNA polymerase II-specific"/>
    <property type="evidence" value="ECO:0007669"/>
    <property type="project" value="TreeGrafter"/>
</dbReference>
<name>A0A9D4MQZ1_DREPO</name>
<evidence type="ECO:0000256" key="2">
    <source>
        <dbReference type="ARBA" id="ARBA00008289"/>
    </source>
</evidence>
<keyword evidence="6" id="KW-0539">Nucleus</keyword>
<evidence type="ECO:0000259" key="8">
    <source>
        <dbReference type="PROSITE" id="PS50888"/>
    </source>
</evidence>
<dbReference type="SUPFAM" id="SSF47459">
    <property type="entry name" value="HLH, helix-loop-helix DNA-binding domain"/>
    <property type="match status" value="1"/>
</dbReference>
<reference evidence="9" key="2">
    <citation type="submission" date="2020-11" db="EMBL/GenBank/DDBJ databases">
        <authorList>
            <person name="McCartney M.A."/>
            <person name="Auch B."/>
            <person name="Kono T."/>
            <person name="Mallez S."/>
            <person name="Becker A."/>
            <person name="Gohl D.M."/>
            <person name="Silverstein K.A.T."/>
            <person name="Koren S."/>
            <person name="Bechman K.B."/>
            <person name="Herman A."/>
            <person name="Abrahante J.E."/>
            <person name="Garbe J."/>
        </authorList>
    </citation>
    <scope>NUCLEOTIDE SEQUENCE</scope>
    <source>
        <strain evidence="9">Duluth1</strain>
        <tissue evidence="9">Whole animal</tissue>
    </source>
</reference>
<evidence type="ECO:0000313" key="9">
    <source>
        <dbReference type="EMBL" id="KAH3880179.1"/>
    </source>
</evidence>
<dbReference type="PANTHER" id="PTHR45776:SF2">
    <property type="entry name" value="MIP04163P"/>
    <property type="match status" value="1"/>
</dbReference>
<dbReference type="GO" id="GO:0046983">
    <property type="term" value="F:protein dimerization activity"/>
    <property type="evidence" value="ECO:0007669"/>
    <property type="project" value="InterPro"/>
</dbReference>
<dbReference type="Proteomes" id="UP000828390">
    <property type="component" value="Unassembled WGS sequence"/>
</dbReference>
<dbReference type="InterPro" id="IPR036638">
    <property type="entry name" value="HLH_DNA-bd_sf"/>
</dbReference>
<dbReference type="PROSITE" id="PS50888">
    <property type="entry name" value="BHLH"/>
    <property type="match status" value="1"/>
</dbReference>
<evidence type="ECO:0000256" key="4">
    <source>
        <dbReference type="ARBA" id="ARBA00023125"/>
    </source>
</evidence>
<comment type="subcellular location">
    <subcellularLocation>
        <location evidence="1">Nucleus</location>
    </subcellularLocation>
</comment>
<evidence type="ECO:0000256" key="1">
    <source>
        <dbReference type="ARBA" id="ARBA00004123"/>
    </source>
</evidence>
<evidence type="ECO:0000256" key="6">
    <source>
        <dbReference type="ARBA" id="ARBA00023242"/>
    </source>
</evidence>
<keyword evidence="5" id="KW-0804">Transcription</keyword>
<keyword evidence="4" id="KW-0238">DNA-binding</keyword>
<dbReference type="OrthoDB" id="6242697at2759"/>
<keyword evidence="3" id="KW-0805">Transcription regulation</keyword>
<feature type="compositionally biased region" description="Basic and acidic residues" evidence="7">
    <location>
        <begin position="52"/>
        <end position="62"/>
    </location>
</feature>
<reference evidence="9" key="1">
    <citation type="journal article" date="2019" name="bioRxiv">
        <title>The Genome of the Zebra Mussel, Dreissena polymorpha: A Resource for Invasive Species Research.</title>
        <authorList>
            <person name="McCartney M.A."/>
            <person name="Auch B."/>
            <person name="Kono T."/>
            <person name="Mallez S."/>
            <person name="Zhang Y."/>
            <person name="Obille A."/>
            <person name="Becker A."/>
            <person name="Abrahante J.E."/>
            <person name="Garbe J."/>
            <person name="Badalamenti J.P."/>
            <person name="Herman A."/>
            <person name="Mangelson H."/>
            <person name="Liachko I."/>
            <person name="Sullivan S."/>
            <person name="Sone E.D."/>
            <person name="Koren S."/>
            <person name="Silverstein K.A.T."/>
            <person name="Beckman K.B."/>
            <person name="Gohl D.M."/>
        </authorList>
    </citation>
    <scope>NUCLEOTIDE SEQUENCE</scope>
    <source>
        <strain evidence="9">Duluth1</strain>
        <tissue evidence="9">Whole animal</tissue>
    </source>
</reference>
<dbReference type="Pfam" id="PF15951">
    <property type="entry name" value="MITF_TFEB_C_3_N"/>
    <property type="match status" value="1"/>
</dbReference>
<protein>
    <recommendedName>
        <fullName evidence="8">BHLH domain-containing protein</fullName>
    </recommendedName>
</protein>
<dbReference type="PANTHER" id="PTHR45776">
    <property type="entry name" value="MIP04163P"/>
    <property type="match status" value="1"/>
</dbReference>
<keyword evidence="10" id="KW-1185">Reference proteome</keyword>
<dbReference type="Pfam" id="PF00010">
    <property type="entry name" value="HLH"/>
    <property type="match status" value="1"/>
</dbReference>
<comment type="similarity">
    <text evidence="2">Belongs to the MiT/TFE family.</text>
</comment>
<evidence type="ECO:0000256" key="3">
    <source>
        <dbReference type="ARBA" id="ARBA00023015"/>
    </source>
</evidence>
<dbReference type="InterPro" id="IPR011598">
    <property type="entry name" value="bHLH_dom"/>
</dbReference>
<dbReference type="InterPro" id="IPR031867">
    <property type="entry name" value="MiT/TFE_N"/>
</dbReference>
<dbReference type="AlphaFoldDB" id="A0A9D4MQZ1"/>
<organism evidence="9 10">
    <name type="scientific">Dreissena polymorpha</name>
    <name type="common">Zebra mussel</name>
    <name type="synonym">Mytilus polymorpha</name>
    <dbReference type="NCBI Taxonomy" id="45954"/>
    <lineage>
        <taxon>Eukaryota</taxon>
        <taxon>Metazoa</taxon>
        <taxon>Spiralia</taxon>
        <taxon>Lophotrochozoa</taxon>
        <taxon>Mollusca</taxon>
        <taxon>Bivalvia</taxon>
        <taxon>Autobranchia</taxon>
        <taxon>Heteroconchia</taxon>
        <taxon>Euheterodonta</taxon>
        <taxon>Imparidentia</taxon>
        <taxon>Neoheterodontei</taxon>
        <taxon>Myida</taxon>
        <taxon>Dreissenoidea</taxon>
        <taxon>Dreissenidae</taxon>
        <taxon>Dreissena</taxon>
    </lineage>
</organism>
<dbReference type="GO" id="GO:0000978">
    <property type="term" value="F:RNA polymerase II cis-regulatory region sequence-specific DNA binding"/>
    <property type="evidence" value="ECO:0007669"/>
    <property type="project" value="TreeGrafter"/>
</dbReference>
<evidence type="ECO:0000256" key="7">
    <source>
        <dbReference type="SAM" id="MobiDB-lite"/>
    </source>
</evidence>
<dbReference type="GO" id="GO:0005634">
    <property type="term" value="C:nucleus"/>
    <property type="evidence" value="ECO:0007669"/>
    <property type="project" value="UniProtKB-SubCell"/>
</dbReference>
<gene>
    <name evidence="9" type="ORF">DPMN_004089</name>
</gene>
<evidence type="ECO:0000256" key="5">
    <source>
        <dbReference type="ARBA" id="ARBA00023163"/>
    </source>
</evidence>
<feature type="compositionally biased region" description="Polar residues" evidence="7">
    <location>
        <begin position="63"/>
        <end position="75"/>
    </location>
</feature>
<feature type="region of interest" description="Disordered" evidence="7">
    <location>
        <begin position="51"/>
        <end position="89"/>
    </location>
</feature>
<feature type="domain" description="BHLH" evidence="8">
    <location>
        <begin position="269"/>
        <end position="329"/>
    </location>
</feature>
<dbReference type="SMART" id="SM00353">
    <property type="entry name" value="HLH"/>
    <property type="match status" value="1"/>
</dbReference>
<accession>A0A9D4MQZ1</accession>
<dbReference type="CDD" id="cd11397">
    <property type="entry name" value="bHLHzip_MITF_like"/>
    <property type="match status" value="1"/>
</dbReference>